<dbReference type="EMBL" id="JANQDX010000017">
    <property type="protein sequence ID" value="KAL0907968.1"/>
    <property type="molecule type" value="Genomic_DNA"/>
</dbReference>
<comment type="caution">
    <text evidence="1">The sequence shown here is derived from an EMBL/GenBank/DDBJ whole genome shotgun (WGS) entry which is preliminary data.</text>
</comment>
<dbReference type="Proteomes" id="UP001552299">
    <property type="component" value="Unassembled WGS sequence"/>
</dbReference>
<gene>
    <name evidence="1" type="ORF">M5K25_022427</name>
</gene>
<accession>A0ABD0U667</accession>
<protein>
    <submittedName>
        <fullName evidence="1">Uncharacterized protein</fullName>
    </submittedName>
</protein>
<sequence>MACVSCSRTYWYQGVPEVGEQATELIRPMKRDNCHCSIVLIVDVVKAVGLFMSPLKGLLVIMVSEQDLL</sequence>
<proteinExistence type="predicted"/>
<evidence type="ECO:0000313" key="2">
    <source>
        <dbReference type="Proteomes" id="UP001552299"/>
    </source>
</evidence>
<organism evidence="1 2">
    <name type="scientific">Dendrobium thyrsiflorum</name>
    <name type="common">Pinecone-like raceme dendrobium</name>
    <name type="synonym">Orchid</name>
    <dbReference type="NCBI Taxonomy" id="117978"/>
    <lineage>
        <taxon>Eukaryota</taxon>
        <taxon>Viridiplantae</taxon>
        <taxon>Streptophyta</taxon>
        <taxon>Embryophyta</taxon>
        <taxon>Tracheophyta</taxon>
        <taxon>Spermatophyta</taxon>
        <taxon>Magnoliopsida</taxon>
        <taxon>Liliopsida</taxon>
        <taxon>Asparagales</taxon>
        <taxon>Orchidaceae</taxon>
        <taxon>Epidendroideae</taxon>
        <taxon>Malaxideae</taxon>
        <taxon>Dendrobiinae</taxon>
        <taxon>Dendrobium</taxon>
    </lineage>
</organism>
<keyword evidence="2" id="KW-1185">Reference proteome</keyword>
<dbReference type="AlphaFoldDB" id="A0ABD0U667"/>
<reference evidence="1 2" key="1">
    <citation type="journal article" date="2024" name="Plant Biotechnol. J.">
        <title>Dendrobium thyrsiflorum genome and its molecular insights into genes involved in important horticultural traits.</title>
        <authorList>
            <person name="Chen B."/>
            <person name="Wang J.Y."/>
            <person name="Zheng P.J."/>
            <person name="Li K.L."/>
            <person name="Liang Y.M."/>
            <person name="Chen X.F."/>
            <person name="Zhang C."/>
            <person name="Zhao X."/>
            <person name="He X."/>
            <person name="Zhang G.Q."/>
            <person name="Liu Z.J."/>
            <person name="Xu Q."/>
        </authorList>
    </citation>
    <scope>NUCLEOTIDE SEQUENCE [LARGE SCALE GENOMIC DNA]</scope>
    <source>
        <strain evidence="1">GZMU011</strain>
    </source>
</reference>
<name>A0ABD0U667_DENTH</name>
<evidence type="ECO:0000313" key="1">
    <source>
        <dbReference type="EMBL" id="KAL0907968.1"/>
    </source>
</evidence>